<accession>A0A7I8C3X4</accession>
<evidence type="ECO:0000313" key="2">
    <source>
        <dbReference type="EMBL" id="BCF95038.1"/>
    </source>
</evidence>
<dbReference type="GO" id="GO:0016020">
    <property type="term" value="C:membrane"/>
    <property type="evidence" value="ECO:0007669"/>
    <property type="project" value="TreeGrafter"/>
</dbReference>
<dbReference type="EMBL" id="AP023177">
    <property type="protein sequence ID" value="BCF95038.1"/>
    <property type="molecule type" value="Genomic_DNA"/>
</dbReference>
<proteinExistence type="predicted"/>
<geneLocation type="plasmid" evidence="2 3">
    <name>PPGU16_p2</name>
</geneLocation>
<dbReference type="NCBIfam" id="NF002938">
    <property type="entry name" value="PRK03592.1"/>
    <property type="match status" value="1"/>
</dbReference>
<dbReference type="PANTHER" id="PTHR43798">
    <property type="entry name" value="MONOACYLGLYCEROL LIPASE"/>
    <property type="match status" value="1"/>
</dbReference>
<dbReference type="InterPro" id="IPR029058">
    <property type="entry name" value="AB_hydrolase_fold"/>
</dbReference>
<dbReference type="InterPro" id="IPR050266">
    <property type="entry name" value="AB_hydrolase_sf"/>
</dbReference>
<organism evidence="2 3">
    <name type="scientific">Paraburkholderia largidicola</name>
    <dbReference type="NCBI Taxonomy" id="3014751"/>
    <lineage>
        <taxon>Bacteria</taxon>
        <taxon>Pseudomonadati</taxon>
        <taxon>Pseudomonadota</taxon>
        <taxon>Betaproteobacteria</taxon>
        <taxon>Burkholderiales</taxon>
        <taxon>Burkholderiaceae</taxon>
        <taxon>Paraburkholderia</taxon>
    </lineage>
</organism>
<dbReference type="PRINTS" id="PR00412">
    <property type="entry name" value="EPOXHYDRLASE"/>
</dbReference>
<keyword evidence="3" id="KW-1185">Reference proteome</keyword>
<dbReference type="SUPFAM" id="SSF53474">
    <property type="entry name" value="alpha/beta-Hydrolases"/>
    <property type="match status" value="1"/>
</dbReference>
<evidence type="ECO:0000259" key="1">
    <source>
        <dbReference type="Pfam" id="PF00561"/>
    </source>
</evidence>
<reference evidence="2 3" key="1">
    <citation type="journal article" date="2020" name="Genes (Basel)">
        <title>Genomic Comparison of Insect Gut Symbionts from Divergent Burkholderia Subclades.</title>
        <authorList>
            <person name="Takeshita K."/>
            <person name="Kikuchi Y."/>
        </authorList>
    </citation>
    <scope>NUCLEOTIDE SEQUENCE [LARGE SCALE GENOMIC DNA]</scope>
    <source>
        <strain evidence="2 3">PGU16</strain>
        <plasmid evidence="2 3">PPGU16_p2</plasmid>
    </source>
</reference>
<dbReference type="RefSeq" id="WP_345961198.1">
    <property type="nucleotide sequence ID" value="NZ_AP023177.1"/>
</dbReference>
<name>A0A7I8C3X4_9BURK</name>
<gene>
    <name evidence="2" type="primary">dhaA</name>
    <name evidence="2" type="ORF">PPGU16_81050</name>
</gene>
<dbReference type="InterPro" id="IPR000073">
    <property type="entry name" value="AB_hydrolase_1"/>
</dbReference>
<dbReference type="PANTHER" id="PTHR43798:SF24">
    <property type="entry name" value="CIS-3-ALKYL-4-ALKYLOXETAN-2-ONE DECARBOXYLASE"/>
    <property type="match status" value="1"/>
</dbReference>
<dbReference type="Gene3D" id="3.40.50.1820">
    <property type="entry name" value="alpha/beta hydrolase"/>
    <property type="match status" value="1"/>
</dbReference>
<dbReference type="AlphaFoldDB" id="A0A7I8C3X4"/>
<protein>
    <submittedName>
        <fullName evidence="2">Haloalkane dehalogenase</fullName>
    </submittedName>
</protein>
<dbReference type="Proteomes" id="UP000510888">
    <property type="component" value="Plasmid PPGU16_p2"/>
</dbReference>
<sequence length="296" mass="33995">MNESISAEFPFELKRLSVADAEMAFIDVGEGDPIVFLHGNPTSSYLWRNVIPHVQSLGRCLAPDLIGMGHSSVSPTYCYRFSDHAKYLDSWFEQLSLRKKVILVVHDWGAALGFDWAARFPASVEGIVYMEAMVRPRMWTDMPPERQAVFKRLRGSDGIKMVLEDNFFVEKMLFEHGVIRNLSDEEKDIYRRPFKEPGVSRLPTLLWPREIVFDGEPPDVYARVKRYSDWLSTSLDVPKLFINAEEGHGTAGAAREFCRTWPNQKEISLKARHYVPEDCPHEIGEALAEFVRTIRN</sequence>
<evidence type="ECO:0000313" key="3">
    <source>
        <dbReference type="Proteomes" id="UP000510888"/>
    </source>
</evidence>
<dbReference type="InterPro" id="IPR000639">
    <property type="entry name" value="Epox_hydrolase-like"/>
</dbReference>
<keyword evidence="2" id="KW-0614">Plasmid</keyword>
<feature type="domain" description="AB hydrolase-1" evidence="1">
    <location>
        <begin position="33"/>
        <end position="143"/>
    </location>
</feature>
<dbReference type="KEGG" id="plad:PPGU16_81050"/>
<dbReference type="GO" id="GO:0003824">
    <property type="term" value="F:catalytic activity"/>
    <property type="evidence" value="ECO:0007669"/>
    <property type="project" value="InterPro"/>
</dbReference>
<dbReference type="Pfam" id="PF00561">
    <property type="entry name" value="Abhydrolase_1"/>
    <property type="match status" value="1"/>
</dbReference>